<proteinExistence type="predicted"/>
<evidence type="ECO:0000313" key="1">
    <source>
        <dbReference type="EMBL" id="CAB0017979.1"/>
    </source>
</evidence>
<keyword evidence="2" id="KW-1185">Reference proteome</keyword>
<accession>A0A6H5HM75</accession>
<evidence type="ECO:0000313" key="2">
    <source>
        <dbReference type="Proteomes" id="UP000479000"/>
    </source>
</evidence>
<dbReference type="AlphaFoldDB" id="A0A6H5HM75"/>
<dbReference type="Proteomes" id="UP000479000">
    <property type="component" value="Unassembled WGS sequence"/>
</dbReference>
<sequence>NPSSSASSSSSRLRTVRAKSGSLSYISSKYEFGLRYVRESAAGRRREDEGLHVRRPDRRRPMVFVFPHRNFHRRPRRLHRRLHRLLGRPQVQHT</sequence>
<reference evidence="1 2" key="1">
    <citation type="submission" date="2020-02" db="EMBL/GenBank/DDBJ databases">
        <authorList>
            <person name="Ferguson B K."/>
        </authorList>
    </citation>
    <scope>NUCLEOTIDE SEQUENCE [LARGE SCALE GENOMIC DNA]</scope>
</reference>
<gene>
    <name evidence="1" type="ORF">NTEN_LOCUS21888</name>
</gene>
<protein>
    <submittedName>
        <fullName evidence="1">Uncharacterized protein</fullName>
    </submittedName>
</protein>
<name>A0A6H5HM75_9HEMI</name>
<feature type="non-terminal residue" evidence="1">
    <location>
        <position position="1"/>
    </location>
</feature>
<organism evidence="1 2">
    <name type="scientific">Nesidiocoris tenuis</name>
    <dbReference type="NCBI Taxonomy" id="355587"/>
    <lineage>
        <taxon>Eukaryota</taxon>
        <taxon>Metazoa</taxon>
        <taxon>Ecdysozoa</taxon>
        <taxon>Arthropoda</taxon>
        <taxon>Hexapoda</taxon>
        <taxon>Insecta</taxon>
        <taxon>Pterygota</taxon>
        <taxon>Neoptera</taxon>
        <taxon>Paraneoptera</taxon>
        <taxon>Hemiptera</taxon>
        <taxon>Heteroptera</taxon>
        <taxon>Panheteroptera</taxon>
        <taxon>Cimicomorpha</taxon>
        <taxon>Miridae</taxon>
        <taxon>Dicyphina</taxon>
        <taxon>Nesidiocoris</taxon>
    </lineage>
</organism>
<dbReference type="EMBL" id="CADCXU010032148">
    <property type="protein sequence ID" value="CAB0017979.1"/>
    <property type="molecule type" value="Genomic_DNA"/>
</dbReference>